<protein>
    <recommendedName>
        <fullName evidence="2">FlgN protein</fullName>
    </recommendedName>
</protein>
<reference evidence="1" key="1">
    <citation type="submission" date="2016-10" db="EMBL/GenBank/DDBJ databases">
        <title>Sequence of Gallionella enrichment culture.</title>
        <authorList>
            <person name="Poehlein A."/>
            <person name="Muehling M."/>
            <person name="Daniel R."/>
        </authorList>
    </citation>
    <scope>NUCLEOTIDE SEQUENCE</scope>
</reference>
<evidence type="ECO:0008006" key="2">
    <source>
        <dbReference type="Google" id="ProtNLM"/>
    </source>
</evidence>
<comment type="caution">
    <text evidence="1">The sequence shown here is derived from an EMBL/GenBank/DDBJ whole genome shotgun (WGS) entry which is preliminary data.</text>
</comment>
<proteinExistence type="predicted"/>
<evidence type="ECO:0000313" key="1">
    <source>
        <dbReference type="EMBL" id="OIQ90356.1"/>
    </source>
</evidence>
<accession>A0A1J5RE13</accession>
<organism evidence="1">
    <name type="scientific">mine drainage metagenome</name>
    <dbReference type="NCBI Taxonomy" id="410659"/>
    <lineage>
        <taxon>unclassified sequences</taxon>
        <taxon>metagenomes</taxon>
        <taxon>ecological metagenomes</taxon>
    </lineage>
</organism>
<dbReference type="EMBL" id="MLJW01000295">
    <property type="protein sequence ID" value="OIQ90356.1"/>
    <property type="molecule type" value="Genomic_DNA"/>
</dbReference>
<name>A0A1J5RE13_9ZZZZ</name>
<gene>
    <name evidence="1" type="ORF">GALL_277480</name>
</gene>
<dbReference type="AlphaFoldDB" id="A0A1J5RE13"/>
<sequence length="122" mass="13122">MSSTVPTDEAQLIAALTDVLRRKREALLSDDPLREVAFVEPIWPPLLEALAAHAARRRAAPDTPASAELRTQVAALQREFDTVLNGVNVWSEVLRRSIDVARLPVQGAYGSGAAAPQSLGRG</sequence>